<dbReference type="PANTHER" id="PTHR10226">
    <property type="entry name" value="A KINASE ANCHOR PROTEIN"/>
    <property type="match status" value="1"/>
</dbReference>
<evidence type="ECO:0000256" key="3">
    <source>
        <dbReference type="SAM" id="MobiDB-lite"/>
    </source>
</evidence>
<dbReference type="PANTHER" id="PTHR10226:SF3">
    <property type="entry name" value="A-KINASE ANCHOR PROTEIN 11"/>
    <property type="match status" value="1"/>
</dbReference>
<feature type="domain" description="A-kinase anchor 110kDa C-terminal" evidence="4">
    <location>
        <begin position="1880"/>
        <end position="1975"/>
    </location>
</feature>
<evidence type="ECO:0000313" key="6">
    <source>
        <dbReference type="Proteomes" id="UP000288216"/>
    </source>
</evidence>
<feature type="compositionally biased region" description="Acidic residues" evidence="3">
    <location>
        <begin position="1857"/>
        <end position="1869"/>
    </location>
</feature>
<reference evidence="5 6" key="1">
    <citation type="journal article" date="2018" name="Nat. Ecol. Evol.">
        <title>Shark genomes provide insights into elasmobranch evolution and the origin of vertebrates.</title>
        <authorList>
            <person name="Hara Y"/>
            <person name="Yamaguchi K"/>
            <person name="Onimaru K"/>
            <person name="Kadota M"/>
            <person name="Koyanagi M"/>
            <person name="Keeley SD"/>
            <person name="Tatsumi K"/>
            <person name="Tanaka K"/>
            <person name="Motone F"/>
            <person name="Kageyama Y"/>
            <person name="Nozu R"/>
            <person name="Adachi N"/>
            <person name="Nishimura O"/>
            <person name="Nakagawa R"/>
            <person name="Tanegashima C"/>
            <person name="Kiyatake I"/>
            <person name="Matsumoto R"/>
            <person name="Murakumo K"/>
            <person name="Nishida K"/>
            <person name="Terakita A"/>
            <person name="Kuratani S"/>
            <person name="Sato K"/>
            <person name="Hyodo S Kuraku.S."/>
        </authorList>
    </citation>
    <scope>NUCLEOTIDE SEQUENCE [LARGE SCALE GENOMIC DNA]</scope>
</reference>
<dbReference type="OrthoDB" id="9943913at2759"/>
<sequence length="1976" mass="216625">IIFVGFSSLTEDTDSVEKQALAAIDPELPGLLNSLQLYNLKNTEIALLTDLKKHARTKENAHSQCSLSSVVCVMRHPPAFLKYSDNSVLSMLGKYTRAIQFTLDGQLEPNHQTDTYHTEEDDTNQSVSSIEDDFVTAFEHLEEEEAVTAHGATGYDPSTAKQQREAARRTFALDVDERPIPADSSQSWIASQPAPSLPSNLLHKGPPPYVKSSVITLSSDPGKQRSFYRPCNAPLSRSSIGHKSVSPSESEDSEGSSPSPVIFLDEEGYQKSLKAKLEIPQIPILKDDIEDSDSEVSEFFDSFDQFDELDDMLVSTAASLHVGASPQSLSLNKKAAVKLASVFSLEQCTTAAAAMNPQRFDQPVLPANVKKPTARKAESPYNSLSDIPDSPRPVNASGEENGSLFSPISSSAFSPLGICGNSECFGRTEAASTEIINAPNLRGLSNTYSNYADNVSHNIIGSVFRYPQIVGFEPQDVHRSDGVKHFEGPASAENPDLKRPAVYTPAPQKCSNMLKDGIQRIATELVERSLSGAFKDLQKGVSSCTSTLYHLATRLTSSVIHTALQEIGARQAFARKRSAINNLADYLVGDSISGALRELKFVKKQIFNNAVGRFATDLAEELIFEGIMEVCQFSHPPTPTSITSWSLDDEEKIVSSYARDLSESVLQEAFIELSQVDVIFTAQAAISISLDNVKGFGGDGITQALKIVNDPAEKEKTQLREAGWCANAVPNNASDDLCLTEEEYTIEKALLRVSGVVSCVSVPSAVKTLSCNSSDSPLNSCHHSIAPEVKSEQAPKIGLAGSCSGSRQIDEVMPASYVNQPMDPASRVTRSGYVPTDNMYRCTEVTDTDVCETLRKSEDLDTNDAAAIAAQKNWSRAAMIDIVVNNAFDLVTESKAEYKVEDYASQLSKKILFEPASESQQVHENCFAAQLAEAIVKNSVDGVKIKVAKFHKAQDSGLQTGAVEICKENPEGLTDIPEGQIQEQLAVGKIVLGGLCKDVYSQSPDLLRTPPVSPTECIPGKGLTLPRHFAQELKGHLAEEFPPCTPPPSPTVGLKNSDVESAEGVGGPELADTLKSLTEHLQGQVLIPTFQTPSAEVIEPNQEPAVGLLAKSRIGLNKDGLFSEEHLHPVEGSRSPGTPPPTPQQSFHEKSLKSFSRKLKGELAKEFMPVTPPSTPHNRSIPSLTGISQDTEEKAEFVLKLMRSLSEEVLDIEDDGNFDFAVRHMELREQTSPILRREAKVLEKEELKSDIKRHALHYANQLASSIVSMATEIAAICVEDADKCDGGEMKCFKAPPSNLWKSAARSELRTWTTAAERKLPDDVGSLWNYAGKVAGEVIRDAKKILSSKKRKVRKFKKDGWQVESSESSFGEQETVGLDGLNSAADQWSRELVDSVLHSPQGNAPGLMSKHSSCESVTDEYAEYIMRMIGREGGNGEIIVDHYASKLAFRTVKVGLEQAARRIKQKYKRRLLSSQQSRGDNGAKDLFRFLTREDNQDGDLCRKGHDHRMIRKDSRDLTRFAESVTQTITYEVTQKLKTASGTHGLPKSLTDSCLYERSQLEQMAEELIKKTWTCSIQPIVQGSKRYHSTGSLNDYRCNHESINLALEHYMGKSGDEAVQLNVTEGGVRSPESRKQKECLEYAEKLTEMVLKCSITDKESRSCINQLSCQTAGFCNKGTTRAPWHSSKPLTKAECCVHRTLGACQLDVPRIHIELEQRGLFPEDLMSLTIEKTKRDLSNTSLAADSGIGHDGASFTESLAAEIMTSAMISASQSIVSGSLKDGLRSTDSTTTSQQLSLSVGDDSTGSWSNLSFEDEHPDETSSFLHLSDSNGNSSSWSSLGLEGDVYEEDISFPPSDSDNSEDKEEEVQEDSEDLMQAKETLLILNVDLKPSSVNPQVKMVLQWIAASQFQVSVVYFKESFEDDLLPFSAVVKRAEARGWKICDLLRAVLRYCDTREQDPTGAHCTRIPLFDWLLENT</sequence>
<dbReference type="STRING" id="75743.A0A401NHB4"/>
<evidence type="ECO:0000313" key="5">
    <source>
        <dbReference type="EMBL" id="GCB60265.1"/>
    </source>
</evidence>
<feature type="compositionally biased region" description="Polar residues" evidence="3">
    <location>
        <begin position="1800"/>
        <end position="1810"/>
    </location>
</feature>
<feature type="compositionally biased region" description="Low complexity" evidence="3">
    <location>
        <begin position="1784"/>
        <end position="1797"/>
    </location>
</feature>
<dbReference type="Pfam" id="PF05716">
    <property type="entry name" value="AKAP_110"/>
    <property type="match status" value="1"/>
</dbReference>
<evidence type="ECO:0000256" key="2">
    <source>
        <dbReference type="ARBA" id="ARBA00022553"/>
    </source>
</evidence>
<dbReference type="GO" id="GO:0005737">
    <property type="term" value="C:cytoplasm"/>
    <property type="evidence" value="ECO:0007669"/>
    <property type="project" value="TreeGrafter"/>
</dbReference>
<feature type="non-terminal residue" evidence="5">
    <location>
        <position position="1"/>
    </location>
</feature>
<evidence type="ECO:0000259" key="4">
    <source>
        <dbReference type="Pfam" id="PF05716"/>
    </source>
</evidence>
<dbReference type="InterPro" id="IPR018292">
    <property type="entry name" value="AKAP_110_C"/>
</dbReference>
<feature type="region of interest" description="Disordered" evidence="3">
    <location>
        <begin position="363"/>
        <end position="401"/>
    </location>
</feature>
<feature type="compositionally biased region" description="Polar residues" evidence="3">
    <location>
        <begin position="183"/>
        <end position="199"/>
    </location>
</feature>
<dbReference type="InterPro" id="IPR008382">
    <property type="entry name" value="SPHK1-interactor_AKAP_110"/>
</dbReference>
<dbReference type="EMBL" id="BFAA01007477">
    <property type="protein sequence ID" value="GCB60265.1"/>
    <property type="molecule type" value="Genomic_DNA"/>
</dbReference>
<keyword evidence="2" id="KW-0597">Phosphoprotein</keyword>
<evidence type="ECO:0000256" key="1">
    <source>
        <dbReference type="ARBA" id="ARBA00005764"/>
    </source>
</evidence>
<keyword evidence="6" id="KW-1185">Reference proteome</keyword>
<organism evidence="5 6">
    <name type="scientific">Scyliorhinus torazame</name>
    <name type="common">Cloudy catshark</name>
    <name type="synonym">Catulus torazame</name>
    <dbReference type="NCBI Taxonomy" id="75743"/>
    <lineage>
        <taxon>Eukaryota</taxon>
        <taxon>Metazoa</taxon>
        <taxon>Chordata</taxon>
        <taxon>Craniata</taxon>
        <taxon>Vertebrata</taxon>
        <taxon>Chondrichthyes</taxon>
        <taxon>Elasmobranchii</taxon>
        <taxon>Galeomorphii</taxon>
        <taxon>Galeoidea</taxon>
        <taxon>Carcharhiniformes</taxon>
        <taxon>Scyliorhinidae</taxon>
        <taxon>Scyliorhinus</taxon>
    </lineage>
</organism>
<feature type="region of interest" description="Disordered" evidence="3">
    <location>
        <begin position="1128"/>
        <end position="1151"/>
    </location>
</feature>
<name>A0A401NHB4_SCYTO</name>
<gene>
    <name evidence="5" type="ORF">scyTo_0014136</name>
</gene>
<dbReference type="GO" id="GO:0051018">
    <property type="term" value="F:protein kinase A binding"/>
    <property type="evidence" value="ECO:0007669"/>
    <property type="project" value="TreeGrafter"/>
</dbReference>
<accession>A0A401NHB4</accession>
<dbReference type="Proteomes" id="UP000288216">
    <property type="component" value="Unassembled WGS sequence"/>
</dbReference>
<comment type="caution">
    <text evidence="5">The sequence shown here is derived from an EMBL/GenBank/DDBJ whole genome shotgun (WGS) entry which is preliminary data.</text>
</comment>
<feature type="region of interest" description="Disordered" evidence="3">
    <location>
        <begin position="1778"/>
        <end position="1869"/>
    </location>
</feature>
<comment type="similarity">
    <text evidence="1">Belongs to the AKAP110 family.</text>
</comment>
<dbReference type="GO" id="GO:0008104">
    <property type="term" value="P:intracellular protein localization"/>
    <property type="evidence" value="ECO:0007669"/>
    <property type="project" value="TreeGrafter"/>
</dbReference>
<feature type="region of interest" description="Disordered" evidence="3">
    <location>
        <begin position="147"/>
        <end position="168"/>
    </location>
</feature>
<protein>
    <recommendedName>
        <fullName evidence="4">A-kinase anchor 110kDa C-terminal domain-containing protein</fullName>
    </recommendedName>
</protein>
<feature type="compositionally biased region" description="Low complexity" evidence="3">
    <location>
        <begin position="1825"/>
        <end position="1842"/>
    </location>
</feature>
<proteinExistence type="inferred from homology"/>
<feature type="region of interest" description="Disordered" evidence="3">
    <location>
        <begin position="182"/>
        <end position="262"/>
    </location>
</feature>
<dbReference type="OMA" id="TCSIQPI"/>